<dbReference type="Pfam" id="PF01775">
    <property type="entry name" value="Ribosomal_L18A"/>
    <property type="match status" value="1"/>
</dbReference>
<dbReference type="EMBL" id="VLTM01000011">
    <property type="protein sequence ID" value="KAA0165726.1"/>
    <property type="molecule type" value="Genomic_DNA"/>
</dbReference>
<dbReference type="OrthoDB" id="1294322at2759"/>
<dbReference type="InterPro" id="IPR028877">
    <property type="entry name" value="Ribosomal_eL20"/>
</dbReference>
<evidence type="ECO:0000313" key="13">
    <source>
        <dbReference type="Proteomes" id="UP000325113"/>
    </source>
</evidence>
<dbReference type="InterPro" id="IPR021138">
    <property type="entry name" value="Ribosomal_eL20_eukaryotes"/>
</dbReference>
<dbReference type="Gene3D" id="3.10.20.10">
    <property type="match status" value="2"/>
</dbReference>
<dbReference type="HAMAP" id="MF_00273">
    <property type="entry name" value="Ribosomal_eL20"/>
    <property type="match status" value="1"/>
</dbReference>
<dbReference type="EMBL" id="VLTO01000061">
    <property type="protein sequence ID" value="KAA0170389.1"/>
    <property type="molecule type" value="Genomic_DNA"/>
</dbReference>
<keyword evidence="3 4" id="KW-0687">Ribonucleoprotein</keyword>
<protein>
    <recommendedName>
        <fullName evidence="4">60S ribosomal protein L18a</fullName>
    </recommendedName>
</protein>
<reference evidence="10 11" key="1">
    <citation type="submission" date="2019-07" db="EMBL/GenBank/DDBJ databases">
        <title>Genomes of Cafeteria roenbergensis.</title>
        <authorList>
            <person name="Fischer M.G."/>
            <person name="Hackl T."/>
            <person name="Roman M."/>
        </authorList>
    </citation>
    <scope>NUCLEOTIDE SEQUENCE [LARGE SCALE GENOMIC DNA]</scope>
    <source>
        <strain evidence="6 11">BVI</strain>
        <strain evidence="7 13">Cflag</strain>
        <strain evidence="8 10">E4-10P</strain>
        <strain evidence="9 12">RCC970-E3</strain>
    </source>
</reference>
<evidence type="ECO:0000313" key="6">
    <source>
        <dbReference type="EMBL" id="KAA0152802.1"/>
    </source>
</evidence>
<evidence type="ECO:0000313" key="11">
    <source>
        <dbReference type="Proteomes" id="UP000323011"/>
    </source>
</evidence>
<dbReference type="GO" id="GO:1990904">
    <property type="term" value="C:ribonucleoprotein complex"/>
    <property type="evidence" value="ECO:0007669"/>
    <property type="project" value="UniProtKB-KW"/>
</dbReference>
<dbReference type="GO" id="GO:0006412">
    <property type="term" value="P:translation"/>
    <property type="evidence" value="ECO:0007669"/>
    <property type="project" value="InterPro"/>
</dbReference>
<dbReference type="AlphaFoldDB" id="A0A5A8DYY7"/>
<dbReference type="GO" id="GO:0003735">
    <property type="term" value="F:structural constituent of ribosome"/>
    <property type="evidence" value="ECO:0007669"/>
    <property type="project" value="InterPro"/>
</dbReference>
<evidence type="ECO:0000256" key="3">
    <source>
        <dbReference type="ARBA" id="ARBA00023274"/>
    </source>
</evidence>
<dbReference type="Proteomes" id="UP000325113">
    <property type="component" value="Unassembled WGS sequence"/>
</dbReference>
<evidence type="ECO:0000256" key="2">
    <source>
        <dbReference type="ARBA" id="ARBA00022980"/>
    </source>
</evidence>
<keyword evidence="2 4" id="KW-0689">Ribosomal protein</keyword>
<dbReference type="PANTHER" id="PTHR10052">
    <property type="entry name" value="60S RIBOSOMAL PROTEIN L18A"/>
    <property type="match status" value="1"/>
</dbReference>
<comment type="caution">
    <text evidence="8">The sequence shown here is derived from an EMBL/GenBank/DDBJ whole genome shotgun (WGS) entry which is preliminary data.</text>
</comment>
<dbReference type="SUPFAM" id="SSF160374">
    <property type="entry name" value="RplX-like"/>
    <property type="match status" value="1"/>
</dbReference>
<keyword evidence="11" id="KW-1185">Reference proteome</keyword>
<dbReference type="FunFam" id="3.10.20.10:FF:000001">
    <property type="entry name" value="60S ribosomal protein L18a"/>
    <property type="match status" value="1"/>
</dbReference>
<dbReference type="Proteomes" id="UP000322899">
    <property type="component" value="Unassembled WGS sequence"/>
</dbReference>
<evidence type="ECO:0000313" key="10">
    <source>
        <dbReference type="Proteomes" id="UP000322899"/>
    </source>
</evidence>
<proteinExistence type="inferred from homology"/>
<name>A0A5A8DYY7_CAFRO</name>
<evidence type="ECO:0000259" key="5">
    <source>
        <dbReference type="Pfam" id="PF01775"/>
    </source>
</evidence>
<dbReference type="InterPro" id="IPR023573">
    <property type="entry name" value="Ribosomal_eL20_dom"/>
</dbReference>
<evidence type="ECO:0000313" key="7">
    <source>
        <dbReference type="EMBL" id="KAA0165726.1"/>
    </source>
</evidence>
<dbReference type="PIRSF" id="PIRSF002190">
    <property type="entry name" value="Ribosomal_L18a"/>
    <property type="match status" value="1"/>
</dbReference>
<dbReference type="Proteomes" id="UP000324907">
    <property type="component" value="Unassembled WGS sequence"/>
</dbReference>
<accession>A0A5A8DYY7</accession>
<dbReference type="EMBL" id="VLTL01000006">
    <property type="protein sequence ID" value="KAA0171448.1"/>
    <property type="molecule type" value="Genomic_DNA"/>
</dbReference>
<evidence type="ECO:0000256" key="4">
    <source>
        <dbReference type="PIRNR" id="PIRNR002190"/>
    </source>
</evidence>
<evidence type="ECO:0000313" key="8">
    <source>
        <dbReference type="EMBL" id="KAA0170389.1"/>
    </source>
</evidence>
<feature type="domain" description="Large ribosomal subunit protein eL20" evidence="5">
    <location>
        <begin position="4"/>
        <end position="122"/>
    </location>
</feature>
<organism evidence="8 10">
    <name type="scientific">Cafeteria roenbergensis</name>
    <name type="common">Marine flagellate</name>
    <dbReference type="NCBI Taxonomy" id="33653"/>
    <lineage>
        <taxon>Eukaryota</taxon>
        <taxon>Sar</taxon>
        <taxon>Stramenopiles</taxon>
        <taxon>Bigyra</taxon>
        <taxon>Opalozoa</taxon>
        <taxon>Bicosoecida</taxon>
        <taxon>Cafeteriaceae</taxon>
        <taxon>Cafeteria</taxon>
    </lineage>
</organism>
<sequence length="194" mass="22549">MPFKQYEVVGRRQPTVLDPAPQIYRMRLFTKSETQATSRFWYFMHKIDKMKRSTGDILAVHEIRERKNDTVKNYAITIKYNSRSGTHNMYKEYRDTALVGAVEQMYAELAGRHRARFSSIHIVDARVLPSGIRATKRYDVDEDGPVAPVAVKRSHMKQLLKNKIAFPLPHRLVRPTSKAFRTTFKASRPTTFFG</sequence>
<dbReference type="Proteomes" id="UP000323011">
    <property type="component" value="Unassembled WGS sequence"/>
</dbReference>
<evidence type="ECO:0000313" key="9">
    <source>
        <dbReference type="EMBL" id="KAA0171448.1"/>
    </source>
</evidence>
<dbReference type="EMBL" id="VLTN01000019">
    <property type="protein sequence ID" value="KAA0152802.1"/>
    <property type="molecule type" value="Genomic_DNA"/>
</dbReference>
<evidence type="ECO:0000313" key="12">
    <source>
        <dbReference type="Proteomes" id="UP000324907"/>
    </source>
</evidence>
<comment type="similarity">
    <text evidence="1 4">Belongs to the eukaryotic ribosomal protein eL20 family.</text>
</comment>
<gene>
    <name evidence="8" type="ORF">FNF27_06646</name>
    <name evidence="9" type="ORF">FNF28_00660</name>
    <name evidence="6" type="ORF">FNF29_03689</name>
    <name evidence="7" type="ORF">FNF31_01703</name>
</gene>
<dbReference type="GO" id="GO:0005840">
    <property type="term" value="C:ribosome"/>
    <property type="evidence" value="ECO:0007669"/>
    <property type="project" value="UniProtKB-KW"/>
</dbReference>
<dbReference type="OMA" id="CIFAKND"/>
<evidence type="ECO:0000256" key="1">
    <source>
        <dbReference type="ARBA" id="ARBA00009362"/>
    </source>
</evidence>